<evidence type="ECO:0000313" key="2">
    <source>
        <dbReference type="Proteomes" id="UP000619238"/>
    </source>
</evidence>
<comment type="caution">
    <text evidence="1">The sequence shown here is derived from an EMBL/GenBank/DDBJ whole genome shotgun (WGS) entry which is preliminary data.</text>
</comment>
<gene>
    <name evidence="1" type="ORF">H2O64_12510</name>
</gene>
<accession>A0ABR7QA93</accession>
<dbReference type="Proteomes" id="UP000619238">
    <property type="component" value="Unassembled WGS sequence"/>
</dbReference>
<sequence length="72" mass="7775">MKKRELKTLNLNKRSISSLKFQVIGGRANLTADVKDCPDNTLAKDCESLGACPDSFWCSSVTTSPSDDGPIV</sequence>
<name>A0ABR7QA93_9FLAO</name>
<reference evidence="1 2" key="1">
    <citation type="submission" date="2020-07" db="EMBL/GenBank/DDBJ databases">
        <title>Description of Kordia aestuariivivens sp. nov., isolated from a tidal flat.</title>
        <authorList>
            <person name="Park S."/>
            <person name="Yoon J.-H."/>
        </authorList>
    </citation>
    <scope>NUCLEOTIDE SEQUENCE [LARGE SCALE GENOMIC DNA]</scope>
    <source>
        <strain evidence="1 2">YSTF-M3</strain>
    </source>
</reference>
<protein>
    <recommendedName>
        <fullName evidence="3">Natural product</fullName>
    </recommendedName>
</protein>
<evidence type="ECO:0000313" key="1">
    <source>
        <dbReference type="EMBL" id="MBC8755491.1"/>
    </source>
</evidence>
<organism evidence="1 2">
    <name type="scientific">Kordia aestuariivivens</name>
    <dbReference type="NCBI Taxonomy" id="2759037"/>
    <lineage>
        <taxon>Bacteria</taxon>
        <taxon>Pseudomonadati</taxon>
        <taxon>Bacteroidota</taxon>
        <taxon>Flavobacteriia</taxon>
        <taxon>Flavobacteriales</taxon>
        <taxon>Flavobacteriaceae</taxon>
        <taxon>Kordia</taxon>
    </lineage>
</organism>
<evidence type="ECO:0008006" key="3">
    <source>
        <dbReference type="Google" id="ProtNLM"/>
    </source>
</evidence>
<keyword evidence="2" id="KW-1185">Reference proteome</keyword>
<dbReference type="RefSeq" id="WP_187562543.1">
    <property type="nucleotide sequence ID" value="NZ_JACGWS010000007.1"/>
</dbReference>
<dbReference type="EMBL" id="JACGWS010000007">
    <property type="protein sequence ID" value="MBC8755491.1"/>
    <property type="molecule type" value="Genomic_DNA"/>
</dbReference>
<proteinExistence type="predicted"/>